<keyword evidence="1" id="KW-0472">Membrane</keyword>
<dbReference type="GO" id="GO:0017056">
    <property type="term" value="F:structural constituent of nuclear pore"/>
    <property type="evidence" value="ECO:0007669"/>
    <property type="project" value="InterPro"/>
</dbReference>
<protein>
    <submittedName>
        <fullName evidence="2">Uncharacterized protein</fullName>
    </submittedName>
</protein>
<dbReference type="GO" id="GO:0044611">
    <property type="term" value="C:nuclear pore inner ring"/>
    <property type="evidence" value="ECO:0007669"/>
    <property type="project" value="TreeGrafter"/>
</dbReference>
<evidence type="ECO:0000313" key="3">
    <source>
        <dbReference type="Proteomes" id="UP000594261"/>
    </source>
</evidence>
<dbReference type="InterPro" id="IPR044840">
    <property type="entry name" value="Nup188"/>
</dbReference>
<accession>A0A7N2MZ79</accession>
<dbReference type="EMBL" id="LRBV02000011">
    <property type="status" value="NOT_ANNOTATED_CDS"/>
    <property type="molecule type" value="Genomic_DNA"/>
</dbReference>
<keyword evidence="3" id="KW-1185">Reference proteome</keyword>
<dbReference type="PANTHER" id="PTHR31431">
    <property type="entry name" value="NUCLEOPORIN NUP188 HOMOLOG"/>
    <property type="match status" value="1"/>
</dbReference>
<dbReference type="GO" id="GO:0006405">
    <property type="term" value="P:RNA export from nucleus"/>
    <property type="evidence" value="ECO:0007669"/>
    <property type="project" value="TreeGrafter"/>
</dbReference>
<keyword evidence="1" id="KW-1133">Transmembrane helix</keyword>
<reference evidence="2" key="2">
    <citation type="submission" date="2021-01" db="UniProtKB">
        <authorList>
            <consortium name="EnsemblPlants"/>
        </authorList>
    </citation>
    <scope>IDENTIFICATION</scope>
</reference>
<dbReference type="GO" id="GO:0006606">
    <property type="term" value="P:protein import into nucleus"/>
    <property type="evidence" value="ECO:0007669"/>
    <property type="project" value="TreeGrafter"/>
</dbReference>
<dbReference type="FunCoup" id="A0A7N2MZ79">
    <property type="interactions" value="2850"/>
</dbReference>
<keyword evidence="1" id="KW-0812">Transmembrane</keyword>
<dbReference type="InParanoid" id="A0A7N2MZ79"/>
<reference evidence="2 3" key="1">
    <citation type="journal article" date="2016" name="G3 (Bethesda)">
        <title>First Draft Assembly and Annotation of the Genome of a California Endemic Oak Quercus lobata Nee (Fagaceae).</title>
        <authorList>
            <person name="Sork V.L."/>
            <person name="Fitz-Gibbon S.T."/>
            <person name="Puiu D."/>
            <person name="Crepeau M."/>
            <person name="Gugger P.F."/>
            <person name="Sherman R."/>
            <person name="Stevens K."/>
            <person name="Langley C.H."/>
            <person name="Pellegrini M."/>
            <person name="Salzberg S.L."/>
        </authorList>
    </citation>
    <scope>NUCLEOTIDE SEQUENCE [LARGE SCALE GENOMIC DNA]</scope>
    <source>
        <strain evidence="2 3">cv. SW786</strain>
    </source>
</reference>
<dbReference type="Gramene" id="QL11p047649:mrna">
    <property type="protein sequence ID" value="QL11p047649:mrna"/>
    <property type="gene ID" value="QL11p047649"/>
</dbReference>
<evidence type="ECO:0000313" key="2">
    <source>
        <dbReference type="EnsemblPlants" id="QL11p047649:mrna"/>
    </source>
</evidence>
<dbReference type="EnsemblPlants" id="QL11p047649:mrna">
    <property type="protein sequence ID" value="QL11p047649:mrna"/>
    <property type="gene ID" value="QL11p047649"/>
</dbReference>
<sequence length="2048" mass="229019">MATTSKSVDASLWWDPFSLLLTDLENASLSSDLPPNLAKKLKENRGWFVDTVSRFKSPNQKSKEALNSETVKIGDRQLTIQPELKEKALRISSYLALDEVQTYILVERTLKGKNLGADSVVQEYLHVILLQYYMERQCLLKCTRRILMHALYVGTGSKEGQIIREEVLKLISDGLERKSISLLEDLLSSSHPEQMDVDLFTLWAEETLTEDNLVLDILFLAYYESFCTCDGESWKKLCSLYKGILSGTCNFGKLAISTEALHYSHHAKIQLLLILIETLDLEILLQMVHDEMPFRNGFSVFTLTDVQEMDALISSFNVFELKDSGPLILAWAVFLCLISSLPGKEENNVLMEIDHVGYVRQAFEAESLNYFLEILQSDILKESDGPVAGYRSVLRTFISAFIASYEINLQMGDSTLNLILEILYKIYRGEESLCIQFWDKESFIDGPIRCLLCNLEGEFPFRTVELVRLLSSLCEGPWPAECVYNFLDKSVGISSLFEISSDSLVDNVSQIVETHLPVHVPGVEGLLIPSKTRGHILKMIGGNTALVRWEHHNAIECNPFTNVVMFRYVIIFMYTQSGVLVLLLRLGQDLYPDKSEEIFLTLDLLCRMVSFNTFYHYVSCLLFLVGSASGILEMLVPLLLLVPIKNICSDFFWHDTHVPAQTFGLSVVLSKPKPDVCFSLMETGSLLHVPETGMTATLEKNVWAVEIICTLVRNLSPNSNSAALMSMGVKILGKLLKCSPSHVSAAALKANIFDLVLETSVRDIGRNSSSSGSWLLSGKLAKMLLIDCEQNDNDHPLAISVLDFTMQLVETGLEDDSLLALIVFSLQYVLVSHEYWKYKVKYVRWKITLKVLEVMKKCILSVAYYERLGDIIQDMLLCDSSIHGTLFRIICTTKQSLENLYVSRLFELMEIEGLQLAIGSVLDILFIMLSKFSKDLSSSLSVFHQAVLSCTTKPVPVVDAVTSLISYFRSPAIQVGAARVLSVLLIMADYLQQYLVGSACLRLDDKQITDLRHSISYILLKQSVCNEDLFVATVNVLTSAAHYQPAFLVDVFGAKESTDVQDSNVDSLKQTAKEAGSQGSKNSSLVDALLHYVDRANDLINNNPRILLNILNLIKALWQGAAQYTQILSVLRSSENFWKQLSNTISLIAGIKDPPLENLTEMGGLNLAYKYRCQSTILEIISYEMFLQKKLSHAESLVKHTAESKDRIEIAVNIEKSKATKDIVSSWCESSVLGNLIKSYSSCEYDNEKYFRAKVAASLFTVHVMGRLATNDSGTLSISLLQKILVISKKLSCQPAFSELLAQYSQRGYSEGKELKTLILSDLYYQLQGEFEGRKIAPGAFKELHQYLVESKLLQTYHHKYDDDLFATSKDVYLFDLERLTADMGLDMWDCSEWKASKTIAETMLHCMRDANSMILLSSSKHSALKALISVLTVYEDDSTERKAIGGKIPDRLVLSCIDHICQCFYATVESLAPILVVSEDILCLLAAQAELLLHLMRSAHKSLSLHACTLVLKTSGSGLKVLSDLRQSITEVNTTMELLLVLVLSTLEFTCLNSPLGGVTDMESVEDLAKISNATIVLLPIFCNYITTAEHCTLSLTIMDFILRSFLTPDTWFPIIQTHLELQHVILKLHDKNSFASIPILLKFFLTLARVKGGAVMLLNSGFLTSLRVLFSEYLDGGSSSSINGEGSISAASDKIEKPQHIWGLGLAVVTAMIQSLGDSSTCTDVVDNVIPYFFSEKAYMISYYLNAPDFPSDDPDKKRPRAQRTQTSLAALEETEHTLMLMCVLAKHWNSWVKAMKEMDSQLREKSIHLLAFISRGTQHHGESAIRGAPLLCPPTLKEDFDLCKKAPFIKSKNGWFALSPLGCVSKQKFTAVSTALITKDQANTVPTCFSDAVALQIYRITFLILKFLSLQSEGATKRAEEVGFVDLAHFPELPMPEILHGLQDQAIAIVTELCEANKSDRVHSEIKGVCCLLLQIMEMALYLELCVLQICGIRPVLGRVEDFSKDLKLLIRATEGHAFLKASMKSLKHVVSFVYPRLLQSEGFM</sequence>
<feature type="transmembrane region" description="Helical" evidence="1">
    <location>
        <begin position="621"/>
        <end position="642"/>
    </location>
</feature>
<dbReference type="OMA" id="LCVQFWD"/>
<evidence type="ECO:0000256" key="1">
    <source>
        <dbReference type="SAM" id="Phobius"/>
    </source>
</evidence>
<proteinExistence type="predicted"/>
<feature type="transmembrane region" description="Helical" evidence="1">
    <location>
        <begin position="565"/>
        <end position="586"/>
    </location>
</feature>
<dbReference type="PANTHER" id="PTHR31431:SF1">
    <property type="entry name" value="NUCLEOPORIN NUP188"/>
    <property type="match status" value="1"/>
</dbReference>
<organism evidence="2 3">
    <name type="scientific">Quercus lobata</name>
    <name type="common">Valley oak</name>
    <dbReference type="NCBI Taxonomy" id="97700"/>
    <lineage>
        <taxon>Eukaryota</taxon>
        <taxon>Viridiplantae</taxon>
        <taxon>Streptophyta</taxon>
        <taxon>Embryophyta</taxon>
        <taxon>Tracheophyta</taxon>
        <taxon>Spermatophyta</taxon>
        <taxon>Magnoliopsida</taxon>
        <taxon>eudicotyledons</taxon>
        <taxon>Gunneridae</taxon>
        <taxon>Pentapetalae</taxon>
        <taxon>rosids</taxon>
        <taxon>fabids</taxon>
        <taxon>Fagales</taxon>
        <taxon>Fagaceae</taxon>
        <taxon>Quercus</taxon>
    </lineage>
</organism>
<name>A0A7N2MZ79_QUELO</name>
<dbReference type="Proteomes" id="UP000594261">
    <property type="component" value="Chromosome 11"/>
</dbReference>